<gene>
    <name evidence="1" type="ORF">TSAR_009406</name>
</gene>
<proteinExistence type="predicted"/>
<organism evidence="1 2">
    <name type="scientific">Trichomalopsis sarcophagae</name>
    <dbReference type="NCBI Taxonomy" id="543379"/>
    <lineage>
        <taxon>Eukaryota</taxon>
        <taxon>Metazoa</taxon>
        <taxon>Ecdysozoa</taxon>
        <taxon>Arthropoda</taxon>
        <taxon>Hexapoda</taxon>
        <taxon>Insecta</taxon>
        <taxon>Pterygota</taxon>
        <taxon>Neoptera</taxon>
        <taxon>Endopterygota</taxon>
        <taxon>Hymenoptera</taxon>
        <taxon>Apocrita</taxon>
        <taxon>Proctotrupomorpha</taxon>
        <taxon>Chalcidoidea</taxon>
        <taxon>Pteromalidae</taxon>
        <taxon>Pteromalinae</taxon>
        <taxon>Trichomalopsis</taxon>
    </lineage>
</organism>
<comment type="caution">
    <text evidence="1">The sequence shown here is derived from an EMBL/GenBank/DDBJ whole genome shotgun (WGS) entry which is preliminary data.</text>
</comment>
<evidence type="ECO:0000313" key="1">
    <source>
        <dbReference type="EMBL" id="OXU18561.1"/>
    </source>
</evidence>
<dbReference type="EMBL" id="NNAY01003968">
    <property type="protein sequence ID" value="OXU18561.1"/>
    <property type="molecule type" value="Genomic_DNA"/>
</dbReference>
<sequence length="250" mass="28396">MVRTFVSTILIVQEITFLTGIIIKGTSESPLKTLSINLNLSENLNHNLKNTLGLGSVEYDSIKNNYFLNSIHHRNPIKLISPTIITTNAKYHTANLSKNVLRRNLVLEGLKLSDTIKPIYETEHKEDINTPLNHNFTGYIYNRPYYDKLTSLKGNFMTMPAYHSSQELSNAVLSLDRYLKTLLNEASYNGAVHQPINPVLALVLSRYGKYIAGRLSPAIHSYIAVNNIHNNKPFGQYKYENSDDHNVYTK</sequence>
<accession>A0A232EJS8</accession>
<keyword evidence="2" id="KW-1185">Reference proteome</keyword>
<dbReference type="Proteomes" id="UP000215335">
    <property type="component" value="Unassembled WGS sequence"/>
</dbReference>
<evidence type="ECO:0000313" key="2">
    <source>
        <dbReference type="Proteomes" id="UP000215335"/>
    </source>
</evidence>
<protein>
    <submittedName>
        <fullName evidence="1">Uncharacterized protein</fullName>
    </submittedName>
</protein>
<dbReference type="AlphaFoldDB" id="A0A232EJS8"/>
<dbReference type="OrthoDB" id="6677240at2759"/>
<name>A0A232EJS8_9HYME</name>
<reference evidence="1 2" key="1">
    <citation type="journal article" date="2017" name="Curr. Biol.">
        <title>The Evolution of Venom by Co-option of Single-Copy Genes.</title>
        <authorList>
            <person name="Martinson E.O."/>
            <person name="Mrinalini"/>
            <person name="Kelkar Y.D."/>
            <person name="Chang C.H."/>
            <person name="Werren J.H."/>
        </authorList>
    </citation>
    <scope>NUCLEOTIDE SEQUENCE [LARGE SCALE GENOMIC DNA]</scope>
    <source>
        <strain evidence="1 2">Alberta</strain>
        <tissue evidence="1">Whole body</tissue>
    </source>
</reference>